<accession>A0A5C7J8S9</accession>
<dbReference type="AlphaFoldDB" id="A0A5C7J8S9"/>
<gene>
    <name evidence="1" type="ORF">E6Q11_01915</name>
</gene>
<name>A0A5C7J8S9_9BACT</name>
<dbReference type="Proteomes" id="UP000321026">
    <property type="component" value="Unassembled WGS sequence"/>
</dbReference>
<comment type="caution">
    <text evidence="1">The sequence shown here is derived from an EMBL/GenBank/DDBJ whole genome shotgun (WGS) entry which is preliminary data.</text>
</comment>
<reference evidence="1 2" key="1">
    <citation type="submission" date="2018-09" db="EMBL/GenBank/DDBJ databases">
        <title>Metagenome Assembled Genomes from an Advanced Water Purification Facility.</title>
        <authorList>
            <person name="Stamps B.W."/>
            <person name="Spear J.R."/>
        </authorList>
    </citation>
    <scope>NUCLEOTIDE SEQUENCE [LARGE SCALE GENOMIC DNA]</scope>
    <source>
        <strain evidence="1">Bin_63_2</strain>
    </source>
</reference>
<sequence>MINGLYEQGWLCRPGSEDFAKLDFSLMSTFAKAKETGGFRNEPNRKDASEPIPYPLKSEWFAKRLPSDLRLVWPIYYFDDLKSLRYPLNQHAGYPGIYYELELQITAEYMHRCSEIIDPLSSVDCQCGEKLLHYPENEPFFEGRIYRNCPKCGVFFDPGKFVSTCRDAWTRQENQVPGGATSCFALVVDCGKSLPKLEAETVIEIHHDLKQLVEDSLSVKCYEQYDIY</sequence>
<proteinExistence type="predicted"/>
<organism evidence="1 2">
    <name type="scientific">Candidatus Dojkabacteria bacterium</name>
    <dbReference type="NCBI Taxonomy" id="2099670"/>
    <lineage>
        <taxon>Bacteria</taxon>
        <taxon>Candidatus Dojkabacteria</taxon>
    </lineage>
</organism>
<protein>
    <submittedName>
        <fullName evidence="1">Uncharacterized protein</fullName>
    </submittedName>
</protein>
<evidence type="ECO:0000313" key="2">
    <source>
        <dbReference type="Proteomes" id="UP000321026"/>
    </source>
</evidence>
<dbReference type="EMBL" id="SSDS01000031">
    <property type="protein sequence ID" value="TXG77965.1"/>
    <property type="molecule type" value="Genomic_DNA"/>
</dbReference>
<evidence type="ECO:0000313" key="1">
    <source>
        <dbReference type="EMBL" id="TXG77965.1"/>
    </source>
</evidence>